<feature type="domain" description="Glycosyltransferase 2-like" evidence="1">
    <location>
        <begin position="13"/>
        <end position="130"/>
    </location>
</feature>
<dbReference type="PANTHER" id="PTHR43685:SF11">
    <property type="entry name" value="GLYCOSYLTRANSFERASE TAGX-RELATED"/>
    <property type="match status" value="1"/>
</dbReference>
<comment type="caution">
    <text evidence="2">The sequence shown here is derived from an EMBL/GenBank/DDBJ whole genome shotgun (WGS) entry which is preliminary data.</text>
</comment>
<evidence type="ECO:0000313" key="3">
    <source>
        <dbReference type="Proteomes" id="UP001501337"/>
    </source>
</evidence>
<dbReference type="Proteomes" id="UP001501337">
    <property type="component" value="Unassembled WGS sequence"/>
</dbReference>
<name>A0ABP7PXU2_9GAMM</name>
<accession>A0ABP7PXU2</accession>
<dbReference type="PANTHER" id="PTHR43685">
    <property type="entry name" value="GLYCOSYLTRANSFERASE"/>
    <property type="match status" value="1"/>
</dbReference>
<evidence type="ECO:0000259" key="1">
    <source>
        <dbReference type="Pfam" id="PF00535"/>
    </source>
</evidence>
<evidence type="ECO:0000313" key="2">
    <source>
        <dbReference type="EMBL" id="GAA3972927.1"/>
    </source>
</evidence>
<organism evidence="2 3">
    <name type="scientific">Allohahella marinimesophila</name>
    <dbReference type="NCBI Taxonomy" id="1054972"/>
    <lineage>
        <taxon>Bacteria</taxon>
        <taxon>Pseudomonadati</taxon>
        <taxon>Pseudomonadota</taxon>
        <taxon>Gammaproteobacteria</taxon>
        <taxon>Oceanospirillales</taxon>
        <taxon>Hahellaceae</taxon>
        <taxon>Allohahella</taxon>
    </lineage>
</organism>
<dbReference type="InterPro" id="IPR050834">
    <property type="entry name" value="Glycosyltransf_2"/>
</dbReference>
<dbReference type="InterPro" id="IPR029044">
    <property type="entry name" value="Nucleotide-diphossugar_trans"/>
</dbReference>
<reference evidence="3" key="1">
    <citation type="journal article" date="2019" name="Int. J. Syst. Evol. Microbiol.">
        <title>The Global Catalogue of Microorganisms (GCM) 10K type strain sequencing project: providing services to taxonomists for standard genome sequencing and annotation.</title>
        <authorList>
            <consortium name="The Broad Institute Genomics Platform"/>
            <consortium name="The Broad Institute Genome Sequencing Center for Infectious Disease"/>
            <person name="Wu L."/>
            <person name="Ma J."/>
        </authorList>
    </citation>
    <scope>NUCLEOTIDE SEQUENCE [LARGE SCALE GENOMIC DNA]</scope>
    <source>
        <strain evidence="3">JCM 17555</strain>
    </source>
</reference>
<dbReference type="EMBL" id="BAABBO010000016">
    <property type="protein sequence ID" value="GAA3972927.1"/>
    <property type="molecule type" value="Genomic_DNA"/>
</dbReference>
<dbReference type="RefSeq" id="WP_344808376.1">
    <property type="nucleotide sequence ID" value="NZ_BAABBO010000016.1"/>
</dbReference>
<proteinExistence type="predicted"/>
<gene>
    <name evidence="2" type="ORF">GCM10022278_32750</name>
</gene>
<sequence>MSISASEGGPLASVIVPAYNVAPYIAQALDSLFRQTLADMEIIVVDDGSSDGTAEVLKGIETSHAGRTPCLQVIHQSNGGPSAARNAGLAVARGQYVGFLDADDLWYPEKLARHVALLEKRQSADLSFSWFRSIDQHGEATGFIGRPDAFSFADLVRNNPIVTTLVVARKQALVDAGGFDDTLSSHVDFDLWLRVAHLRPDNFAEVPEVLVDQRTRPGQITSDWRRMARNWEKVIQKARTLQPGIVEKVVNEARARQRLFLAKSAYRGGESRDALKLMLQAWRAHPTSVIRRYEGWSVSVAVLAAQMPQPLRVAIFGLATKLRKRGQA</sequence>
<dbReference type="Gene3D" id="3.90.550.10">
    <property type="entry name" value="Spore Coat Polysaccharide Biosynthesis Protein SpsA, Chain A"/>
    <property type="match status" value="1"/>
</dbReference>
<dbReference type="InterPro" id="IPR001173">
    <property type="entry name" value="Glyco_trans_2-like"/>
</dbReference>
<keyword evidence="3" id="KW-1185">Reference proteome</keyword>
<protein>
    <submittedName>
        <fullName evidence="2">Glycosyltransferase</fullName>
    </submittedName>
</protein>
<dbReference type="SUPFAM" id="SSF53448">
    <property type="entry name" value="Nucleotide-diphospho-sugar transferases"/>
    <property type="match status" value="1"/>
</dbReference>
<dbReference type="CDD" id="cd00761">
    <property type="entry name" value="Glyco_tranf_GTA_type"/>
    <property type="match status" value="1"/>
</dbReference>
<dbReference type="Pfam" id="PF00535">
    <property type="entry name" value="Glycos_transf_2"/>
    <property type="match status" value="1"/>
</dbReference>